<dbReference type="InterPro" id="IPR028150">
    <property type="entry name" value="Lustrin_cystein"/>
</dbReference>
<dbReference type="Proteomes" id="UP000095287">
    <property type="component" value="Unplaced"/>
</dbReference>
<evidence type="ECO:0000256" key="1">
    <source>
        <dbReference type="SAM" id="SignalP"/>
    </source>
</evidence>
<reference evidence="3" key="1">
    <citation type="submission" date="2016-11" db="UniProtKB">
        <authorList>
            <consortium name="WormBaseParasite"/>
        </authorList>
    </citation>
    <scope>IDENTIFICATION</scope>
</reference>
<sequence length="136" mass="14277">MAIRPPHSVPGMSHIRAVLVVLLATSVAVHSLDECFFAWSERSAPEECSTSTDCESSEASCIFSIAANKHICCKPKAGAVLPECPGGMASLSLGSPHNMILCNGEGDDICPDGFSCMKSVTDFTKASGQSNHICCQ</sequence>
<organism evidence="2 3">
    <name type="scientific">Steinernema glaseri</name>
    <dbReference type="NCBI Taxonomy" id="37863"/>
    <lineage>
        <taxon>Eukaryota</taxon>
        <taxon>Metazoa</taxon>
        <taxon>Ecdysozoa</taxon>
        <taxon>Nematoda</taxon>
        <taxon>Chromadorea</taxon>
        <taxon>Rhabditida</taxon>
        <taxon>Tylenchina</taxon>
        <taxon>Panagrolaimomorpha</taxon>
        <taxon>Strongyloidoidea</taxon>
        <taxon>Steinernematidae</taxon>
        <taxon>Steinernema</taxon>
    </lineage>
</organism>
<dbReference type="AlphaFoldDB" id="A0A1I7Z7S6"/>
<dbReference type="SMART" id="SM00289">
    <property type="entry name" value="WR1"/>
    <property type="match status" value="2"/>
</dbReference>
<evidence type="ECO:0000313" key="3">
    <source>
        <dbReference type="WBParaSite" id="L893_g23684.t1"/>
    </source>
</evidence>
<feature type="chain" id="PRO_5009313094" evidence="1">
    <location>
        <begin position="32"/>
        <end position="136"/>
    </location>
</feature>
<accession>A0A1I7Z7S6</accession>
<dbReference type="WBParaSite" id="L893_g23684.t1">
    <property type="protein sequence ID" value="L893_g23684.t1"/>
    <property type="gene ID" value="L893_g23684"/>
</dbReference>
<dbReference type="Pfam" id="PF14625">
    <property type="entry name" value="Lustrin_cystein"/>
    <property type="match status" value="1"/>
</dbReference>
<keyword evidence="2" id="KW-1185">Reference proteome</keyword>
<name>A0A1I7Z7S6_9BILA</name>
<proteinExistence type="predicted"/>
<evidence type="ECO:0000313" key="2">
    <source>
        <dbReference type="Proteomes" id="UP000095287"/>
    </source>
</evidence>
<feature type="signal peptide" evidence="1">
    <location>
        <begin position="1"/>
        <end position="31"/>
    </location>
</feature>
<protein>
    <submittedName>
        <fullName evidence="3">Secreted protein</fullName>
    </submittedName>
</protein>
<keyword evidence="1" id="KW-0732">Signal</keyword>
<dbReference type="InterPro" id="IPR006150">
    <property type="entry name" value="Cys_repeat_1"/>
</dbReference>